<name>A0A4Y2PX40_ARAVE</name>
<feature type="compositionally biased region" description="Polar residues" evidence="1">
    <location>
        <begin position="32"/>
        <end position="42"/>
    </location>
</feature>
<dbReference type="Proteomes" id="UP000499080">
    <property type="component" value="Unassembled WGS sequence"/>
</dbReference>
<keyword evidence="3" id="KW-1185">Reference proteome</keyword>
<feature type="compositionally biased region" description="Polar residues" evidence="1">
    <location>
        <begin position="10"/>
        <end position="20"/>
    </location>
</feature>
<dbReference type="EMBL" id="BGPR01012155">
    <property type="protein sequence ID" value="GBN54827.1"/>
    <property type="molecule type" value="Genomic_DNA"/>
</dbReference>
<evidence type="ECO:0000313" key="2">
    <source>
        <dbReference type="EMBL" id="GBN54827.1"/>
    </source>
</evidence>
<organism evidence="2 3">
    <name type="scientific">Araneus ventricosus</name>
    <name type="common">Orbweaver spider</name>
    <name type="synonym">Epeira ventricosa</name>
    <dbReference type="NCBI Taxonomy" id="182803"/>
    <lineage>
        <taxon>Eukaryota</taxon>
        <taxon>Metazoa</taxon>
        <taxon>Ecdysozoa</taxon>
        <taxon>Arthropoda</taxon>
        <taxon>Chelicerata</taxon>
        <taxon>Arachnida</taxon>
        <taxon>Araneae</taxon>
        <taxon>Araneomorphae</taxon>
        <taxon>Entelegynae</taxon>
        <taxon>Araneoidea</taxon>
        <taxon>Araneidae</taxon>
        <taxon>Araneus</taxon>
    </lineage>
</organism>
<evidence type="ECO:0000313" key="3">
    <source>
        <dbReference type="Proteomes" id="UP000499080"/>
    </source>
</evidence>
<feature type="compositionally biased region" description="Basic residues" evidence="1">
    <location>
        <begin position="44"/>
        <end position="55"/>
    </location>
</feature>
<gene>
    <name evidence="2" type="ORF">AVEN_65695_1</name>
</gene>
<feature type="region of interest" description="Disordered" evidence="1">
    <location>
        <begin position="70"/>
        <end position="90"/>
    </location>
</feature>
<reference evidence="2 3" key="1">
    <citation type="journal article" date="2019" name="Sci. Rep.">
        <title>Orb-weaving spider Araneus ventricosus genome elucidates the spidroin gene catalogue.</title>
        <authorList>
            <person name="Kono N."/>
            <person name="Nakamura H."/>
            <person name="Ohtoshi R."/>
            <person name="Moran D.A.P."/>
            <person name="Shinohara A."/>
            <person name="Yoshida Y."/>
            <person name="Fujiwara M."/>
            <person name="Mori M."/>
            <person name="Tomita M."/>
            <person name="Arakawa K."/>
        </authorList>
    </citation>
    <scope>NUCLEOTIDE SEQUENCE [LARGE SCALE GENOMIC DNA]</scope>
</reference>
<protein>
    <submittedName>
        <fullName evidence="2">Uncharacterized protein</fullName>
    </submittedName>
</protein>
<feature type="region of interest" description="Disordered" evidence="1">
    <location>
        <begin position="1"/>
        <end position="55"/>
    </location>
</feature>
<evidence type="ECO:0000256" key="1">
    <source>
        <dbReference type="SAM" id="MobiDB-lite"/>
    </source>
</evidence>
<comment type="caution">
    <text evidence="2">The sequence shown here is derived from an EMBL/GenBank/DDBJ whole genome shotgun (WGS) entry which is preliminary data.</text>
</comment>
<sequence length="90" mass="10764">MATQRKKKTSFSSKTVNRTPKLSARKKEKPFEQQSSRNQAVNTGRKHNRQTRKKYLSKKIYVQYLKARKDSRRKKNIPLEETEKKVEIQL</sequence>
<accession>A0A4Y2PX40</accession>
<feature type="compositionally biased region" description="Basic and acidic residues" evidence="1">
    <location>
        <begin position="77"/>
        <end position="90"/>
    </location>
</feature>
<dbReference type="AlphaFoldDB" id="A0A4Y2PX40"/>
<proteinExistence type="predicted"/>